<protein>
    <submittedName>
        <fullName evidence="10">Uncharacterized protein</fullName>
    </submittedName>
</protein>
<dbReference type="OrthoDB" id="5372507at2759"/>
<keyword evidence="4" id="KW-0132">Cell division</keyword>
<evidence type="ECO:0000313" key="11">
    <source>
        <dbReference type="Proteomes" id="UP000245699"/>
    </source>
</evidence>
<keyword evidence="6" id="KW-0498">Mitosis</keyword>
<dbReference type="GO" id="GO:0051225">
    <property type="term" value="P:spindle assembly"/>
    <property type="evidence" value="ECO:0007669"/>
    <property type="project" value="InterPro"/>
</dbReference>
<keyword evidence="9" id="KW-0131">Cell cycle</keyword>
<keyword evidence="5" id="KW-0493">Microtubule</keyword>
<dbReference type="InterPro" id="IPR026243">
    <property type="entry name" value="HAUS1"/>
</dbReference>
<evidence type="ECO:0000313" key="10">
    <source>
        <dbReference type="EMBL" id="PVU98821.1"/>
    </source>
</evidence>
<evidence type="ECO:0000256" key="5">
    <source>
        <dbReference type="ARBA" id="ARBA00022701"/>
    </source>
</evidence>
<keyword evidence="7" id="KW-0175">Coiled coil</keyword>
<dbReference type="GO" id="GO:0070652">
    <property type="term" value="C:HAUS complex"/>
    <property type="evidence" value="ECO:0007669"/>
    <property type="project" value="InterPro"/>
</dbReference>
<comment type="similarity">
    <text evidence="2">Belongs to the HAUS1 family.</text>
</comment>
<dbReference type="PANTHER" id="PTHR31570">
    <property type="entry name" value="HAUS AUGMIN-LIKE COMPLEX SUBUNIT 1"/>
    <property type="match status" value="1"/>
</dbReference>
<evidence type="ECO:0000256" key="3">
    <source>
        <dbReference type="ARBA" id="ARBA00022490"/>
    </source>
</evidence>
<dbReference type="Pfam" id="PF25762">
    <property type="entry name" value="HAUS1"/>
    <property type="match status" value="1"/>
</dbReference>
<evidence type="ECO:0000256" key="6">
    <source>
        <dbReference type="ARBA" id="ARBA00022776"/>
    </source>
</evidence>
<evidence type="ECO:0000256" key="8">
    <source>
        <dbReference type="ARBA" id="ARBA00023212"/>
    </source>
</evidence>
<dbReference type="EMBL" id="MBFT01000067">
    <property type="protein sequence ID" value="PVU98821.1"/>
    <property type="molecule type" value="Genomic_DNA"/>
</dbReference>
<dbReference type="Proteomes" id="UP000245699">
    <property type="component" value="Unassembled WGS sequence"/>
</dbReference>
<dbReference type="PANTHER" id="PTHR31570:SF1">
    <property type="entry name" value="HAUS AUGMIN-LIKE COMPLEX SUBUNIT 1"/>
    <property type="match status" value="1"/>
</dbReference>
<evidence type="ECO:0000256" key="7">
    <source>
        <dbReference type="ARBA" id="ARBA00023054"/>
    </source>
</evidence>
<keyword evidence="3" id="KW-0963">Cytoplasm</keyword>
<dbReference type="AlphaFoldDB" id="A0A2T9Z2M1"/>
<sequence length="282" mass="33345">MDQIQNLDWEKIDEWLKNQYKDRKIPQYVKSKENYNIFVTTKLICEACDSLQNVYVKICKQENTSLQAQNVGYKEYLKMFENCENLEDLDFYKELNELAEISLDYGLDTISTHSITAAQSSIVYEYYKSSQDHNKIRNKIKEMKEKTASSQIRVEQYQRIIDNKTDNSSKIYEWNKGAAMLNERILEYKHRLAKMHTLVGEYQTLIPNFNRIKSDIERIKSLYELVKTNENKLATYSNLPPDLQLAQIKLAELHQYHDKLLEQRNELFSKAFSEGMDSVLQS</sequence>
<dbReference type="GO" id="GO:0051301">
    <property type="term" value="P:cell division"/>
    <property type="evidence" value="ECO:0007669"/>
    <property type="project" value="UniProtKB-KW"/>
</dbReference>
<proteinExistence type="inferred from homology"/>
<organism evidence="10 11">
    <name type="scientific">Furculomyces boomerangus</name>
    <dbReference type="NCBI Taxonomy" id="61424"/>
    <lineage>
        <taxon>Eukaryota</taxon>
        <taxon>Fungi</taxon>
        <taxon>Fungi incertae sedis</taxon>
        <taxon>Zoopagomycota</taxon>
        <taxon>Kickxellomycotina</taxon>
        <taxon>Harpellomycetes</taxon>
        <taxon>Harpellales</taxon>
        <taxon>Harpellaceae</taxon>
        <taxon>Furculomyces</taxon>
    </lineage>
</organism>
<gene>
    <name evidence="10" type="ORF">BB559_001271</name>
</gene>
<accession>A0A2T9Z2M1</accession>
<evidence type="ECO:0000256" key="1">
    <source>
        <dbReference type="ARBA" id="ARBA00004186"/>
    </source>
</evidence>
<evidence type="ECO:0000256" key="4">
    <source>
        <dbReference type="ARBA" id="ARBA00022618"/>
    </source>
</evidence>
<evidence type="ECO:0000256" key="2">
    <source>
        <dbReference type="ARBA" id="ARBA00005479"/>
    </source>
</evidence>
<keyword evidence="8" id="KW-0206">Cytoskeleton</keyword>
<keyword evidence="11" id="KW-1185">Reference proteome</keyword>
<dbReference type="GO" id="GO:0005819">
    <property type="term" value="C:spindle"/>
    <property type="evidence" value="ECO:0007669"/>
    <property type="project" value="UniProtKB-SubCell"/>
</dbReference>
<comment type="caution">
    <text evidence="10">The sequence shown here is derived from an EMBL/GenBank/DDBJ whole genome shotgun (WGS) entry which is preliminary data.</text>
</comment>
<evidence type="ECO:0000256" key="9">
    <source>
        <dbReference type="ARBA" id="ARBA00023306"/>
    </source>
</evidence>
<reference evidence="10 11" key="1">
    <citation type="journal article" date="2018" name="MBio">
        <title>Comparative Genomics Reveals the Core Gene Toolbox for the Fungus-Insect Symbiosis.</title>
        <authorList>
            <person name="Wang Y."/>
            <person name="Stata M."/>
            <person name="Wang W."/>
            <person name="Stajich J.E."/>
            <person name="White M.M."/>
            <person name="Moncalvo J.M."/>
        </authorList>
    </citation>
    <scope>NUCLEOTIDE SEQUENCE [LARGE SCALE GENOMIC DNA]</scope>
    <source>
        <strain evidence="10 11">AUS-77-4</strain>
    </source>
</reference>
<dbReference type="GO" id="GO:0005874">
    <property type="term" value="C:microtubule"/>
    <property type="evidence" value="ECO:0007669"/>
    <property type="project" value="UniProtKB-KW"/>
</dbReference>
<dbReference type="GO" id="GO:0005829">
    <property type="term" value="C:cytosol"/>
    <property type="evidence" value="ECO:0007669"/>
    <property type="project" value="TreeGrafter"/>
</dbReference>
<comment type="subcellular location">
    <subcellularLocation>
        <location evidence="1">Cytoplasm</location>
        <location evidence="1">Cytoskeleton</location>
        <location evidence="1">Spindle</location>
    </subcellularLocation>
</comment>
<name>A0A2T9Z2M1_9FUNG</name>